<gene>
    <name evidence="2" type="ORF">EK21DRAFT_95521</name>
</gene>
<proteinExistence type="predicted"/>
<comment type="caution">
    <text evidence="2">The sequence shown here is derived from an EMBL/GenBank/DDBJ whole genome shotgun (WGS) entry which is preliminary data.</text>
</comment>
<dbReference type="AlphaFoldDB" id="A0A9P4LEX5"/>
<name>A0A9P4LEX5_9PLEO</name>
<evidence type="ECO:0000313" key="2">
    <source>
        <dbReference type="EMBL" id="KAF2022680.1"/>
    </source>
</evidence>
<feature type="compositionally biased region" description="Polar residues" evidence="1">
    <location>
        <begin position="266"/>
        <end position="278"/>
    </location>
</feature>
<dbReference type="Proteomes" id="UP000799777">
    <property type="component" value="Unassembled WGS sequence"/>
</dbReference>
<feature type="region of interest" description="Disordered" evidence="1">
    <location>
        <begin position="266"/>
        <end position="301"/>
    </location>
</feature>
<evidence type="ECO:0000256" key="1">
    <source>
        <dbReference type="SAM" id="MobiDB-lite"/>
    </source>
</evidence>
<protein>
    <submittedName>
        <fullName evidence="2">Uncharacterized protein</fullName>
    </submittedName>
</protein>
<accession>A0A9P4LEX5</accession>
<feature type="compositionally biased region" description="Polar residues" evidence="1">
    <location>
        <begin position="17"/>
        <end position="28"/>
    </location>
</feature>
<sequence>MDNLTRLDLAMKSSGMALSSNCLSSPSWKESKKRKRDSLDESSCCARGVRRPPLTLNCAVGPQYQLRGPLEYPQPQPGVQRGYQQQNQVDYLPPVTWQDTLPGYQMGFENMRPYPQRPHEHQPQFQPHPSPFQLSDYWPYAADHSTRNSKPPLNRQGYEELNWVASTASDCVDTINPRQLEITTLSSSSHLSMSSWRRLRAHVPSRDASQLSLDLLCKELRGLKKTIDELPASDRSIESLEKGLERVRQLCTETLTLCQISESSNCRDSTRNRLTPTTAGEPIDPRLAGPQTQTKSASSSLSSIFRSSTQSAVLDPFSEFQDPFSCPQNLPSSSRMAWPLTSSDWHDFIGNAGSNENDP</sequence>
<organism evidence="2 3">
    <name type="scientific">Setomelanomma holmii</name>
    <dbReference type="NCBI Taxonomy" id="210430"/>
    <lineage>
        <taxon>Eukaryota</taxon>
        <taxon>Fungi</taxon>
        <taxon>Dikarya</taxon>
        <taxon>Ascomycota</taxon>
        <taxon>Pezizomycotina</taxon>
        <taxon>Dothideomycetes</taxon>
        <taxon>Pleosporomycetidae</taxon>
        <taxon>Pleosporales</taxon>
        <taxon>Pleosporineae</taxon>
        <taxon>Phaeosphaeriaceae</taxon>
        <taxon>Setomelanomma</taxon>
    </lineage>
</organism>
<keyword evidence="3" id="KW-1185">Reference proteome</keyword>
<feature type="compositionally biased region" description="Low complexity" evidence="1">
    <location>
        <begin position="291"/>
        <end position="301"/>
    </location>
</feature>
<dbReference type="EMBL" id="ML978478">
    <property type="protein sequence ID" value="KAF2022680.1"/>
    <property type="molecule type" value="Genomic_DNA"/>
</dbReference>
<feature type="region of interest" description="Disordered" evidence="1">
    <location>
        <begin position="17"/>
        <end position="42"/>
    </location>
</feature>
<evidence type="ECO:0000313" key="3">
    <source>
        <dbReference type="Proteomes" id="UP000799777"/>
    </source>
</evidence>
<reference evidence="2" key="1">
    <citation type="journal article" date="2020" name="Stud. Mycol.">
        <title>101 Dothideomycetes genomes: a test case for predicting lifestyles and emergence of pathogens.</title>
        <authorList>
            <person name="Haridas S."/>
            <person name="Albert R."/>
            <person name="Binder M."/>
            <person name="Bloem J."/>
            <person name="Labutti K."/>
            <person name="Salamov A."/>
            <person name="Andreopoulos B."/>
            <person name="Baker S."/>
            <person name="Barry K."/>
            <person name="Bills G."/>
            <person name="Bluhm B."/>
            <person name="Cannon C."/>
            <person name="Castanera R."/>
            <person name="Culley D."/>
            <person name="Daum C."/>
            <person name="Ezra D."/>
            <person name="Gonzalez J."/>
            <person name="Henrissat B."/>
            <person name="Kuo A."/>
            <person name="Liang C."/>
            <person name="Lipzen A."/>
            <person name="Lutzoni F."/>
            <person name="Magnuson J."/>
            <person name="Mondo S."/>
            <person name="Nolan M."/>
            <person name="Ohm R."/>
            <person name="Pangilinan J."/>
            <person name="Park H.-J."/>
            <person name="Ramirez L."/>
            <person name="Alfaro M."/>
            <person name="Sun H."/>
            <person name="Tritt A."/>
            <person name="Yoshinaga Y."/>
            <person name="Zwiers L.-H."/>
            <person name="Turgeon B."/>
            <person name="Goodwin S."/>
            <person name="Spatafora J."/>
            <person name="Crous P."/>
            <person name="Grigoriev I."/>
        </authorList>
    </citation>
    <scope>NUCLEOTIDE SEQUENCE</scope>
    <source>
        <strain evidence="2">CBS 110217</strain>
    </source>
</reference>